<protein>
    <recommendedName>
        <fullName evidence="5">Sortase family protein</fullName>
    </recommendedName>
</protein>
<organism evidence="3 4">
    <name type="scientific">Asanoa iriomotensis</name>
    <dbReference type="NCBI Taxonomy" id="234613"/>
    <lineage>
        <taxon>Bacteria</taxon>
        <taxon>Bacillati</taxon>
        <taxon>Actinomycetota</taxon>
        <taxon>Actinomycetes</taxon>
        <taxon>Micromonosporales</taxon>
        <taxon>Micromonosporaceae</taxon>
        <taxon>Asanoa</taxon>
    </lineage>
</organism>
<proteinExistence type="predicted"/>
<dbReference type="NCBIfam" id="NF033748">
    <property type="entry name" value="class_F_sortase"/>
    <property type="match status" value="1"/>
</dbReference>
<dbReference type="RefSeq" id="WP_203704351.1">
    <property type="nucleotide sequence ID" value="NZ_BAAALU010000024.1"/>
</dbReference>
<comment type="caution">
    <text evidence="3">The sequence shown here is derived from an EMBL/GenBank/DDBJ whole genome shotgun (WGS) entry which is preliminary data.</text>
</comment>
<dbReference type="CDD" id="cd05829">
    <property type="entry name" value="Sortase_F"/>
    <property type="match status" value="1"/>
</dbReference>
<keyword evidence="1" id="KW-0378">Hydrolase</keyword>
<evidence type="ECO:0000256" key="2">
    <source>
        <dbReference type="SAM" id="MobiDB-lite"/>
    </source>
</evidence>
<feature type="compositionally biased region" description="Low complexity" evidence="2">
    <location>
        <begin position="44"/>
        <end position="56"/>
    </location>
</feature>
<keyword evidence="4" id="KW-1185">Reference proteome</keyword>
<evidence type="ECO:0000256" key="1">
    <source>
        <dbReference type="ARBA" id="ARBA00022801"/>
    </source>
</evidence>
<evidence type="ECO:0000313" key="4">
    <source>
        <dbReference type="Proteomes" id="UP000624325"/>
    </source>
</evidence>
<name>A0ABQ4C5I7_9ACTN</name>
<gene>
    <name evidence="3" type="ORF">Air01nite_41140</name>
</gene>
<dbReference type="InterPro" id="IPR005754">
    <property type="entry name" value="Sortase"/>
</dbReference>
<sequence>MTRMRVGRRRQRIALLAAGSALFAAAVVVAIVSMGTQPPRTIAETPSSSTPREPSPGASELTVGPMMSTSTPTRLVVPRLRIDTALSPLGLQPNGTMEVPGDASTVGWFTKAPTPGALGPAVLAGHVNWRGRDGAFADLHTLKRGDTVTVTRADSSVATFSVTTVARYAKDQFPTQQVYGPVNHAGLRLITCGGDFDEKSRHYRDNIVVYAALTDAQPPAQPGPANTAPA</sequence>
<evidence type="ECO:0000313" key="3">
    <source>
        <dbReference type="EMBL" id="GIF58019.1"/>
    </source>
</evidence>
<dbReference type="EMBL" id="BONC01000028">
    <property type="protein sequence ID" value="GIF58019.1"/>
    <property type="molecule type" value="Genomic_DNA"/>
</dbReference>
<accession>A0ABQ4C5I7</accession>
<dbReference type="Gene3D" id="2.40.260.10">
    <property type="entry name" value="Sortase"/>
    <property type="match status" value="1"/>
</dbReference>
<dbReference type="Pfam" id="PF04203">
    <property type="entry name" value="Sortase"/>
    <property type="match status" value="1"/>
</dbReference>
<dbReference type="SUPFAM" id="SSF63817">
    <property type="entry name" value="Sortase"/>
    <property type="match status" value="1"/>
</dbReference>
<dbReference type="InterPro" id="IPR023365">
    <property type="entry name" value="Sortase_dom-sf"/>
</dbReference>
<feature type="region of interest" description="Disordered" evidence="2">
    <location>
        <begin position="38"/>
        <end position="70"/>
    </location>
</feature>
<dbReference type="InterPro" id="IPR042001">
    <property type="entry name" value="Sortase_F"/>
</dbReference>
<evidence type="ECO:0008006" key="5">
    <source>
        <dbReference type="Google" id="ProtNLM"/>
    </source>
</evidence>
<reference evidence="3 4" key="1">
    <citation type="submission" date="2021-01" db="EMBL/GenBank/DDBJ databases">
        <title>Whole genome shotgun sequence of Asanoa iriomotensis NBRC 100142.</title>
        <authorList>
            <person name="Komaki H."/>
            <person name="Tamura T."/>
        </authorList>
    </citation>
    <scope>NUCLEOTIDE SEQUENCE [LARGE SCALE GENOMIC DNA]</scope>
    <source>
        <strain evidence="3 4">NBRC 100142</strain>
    </source>
</reference>
<dbReference type="Proteomes" id="UP000624325">
    <property type="component" value="Unassembled WGS sequence"/>
</dbReference>